<evidence type="ECO:0000313" key="5">
    <source>
        <dbReference type="Proteomes" id="UP000030700"/>
    </source>
</evidence>
<dbReference type="InterPro" id="IPR015910">
    <property type="entry name" value="I/U_nuclsd_hydro_CS"/>
</dbReference>
<sequence>MKKIPVILDCDPGHDDAVAIVLAARSPEIELVGITCVAGNVEVEQTAANALKVCGLAGLRTVPVFKGMAQPLLNELLTAEHIHGKSGLDGAELPPTDLTVQPTHAVDFLIEKIFTFPHEMTIIAIGPLTNIAMAILREPRITELTKQIVLMGGAMGMGNVTPSAEFNIYVDPEAARIVFNSGIPLTMIGLDVTHQVLVSRDIIEQIRQNGTSLAHTFASLLAWYNASLNALSGELAAMHDPCAVAMVCDPSLIATELMRVDIETRGEFTRGRTVCARGFSAGRMPNARVAVGINAPRVWKMLIERLR</sequence>
<evidence type="ECO:0000313" key="4">
    <source>
        <dbReference type="EMBL" id="GAK52741.1"/>
    </source>
</evidence>
<feature type="domain" description="Inosine/uridine-preferring nucleoside hydrolase" evidence="3">
    <location>
        <begin position="6"/>
        <end position="300"/>
    </location>
</feature>
<dbReference type="GO" id="GO:0005829">
    <property type="term" value="C:cytosol"/>
    <property type="evidence" value="ECO:0007669"/>
    <property type="project" value="TreeGrafter"/>
</dbReference>
<evidence type="ECO:0000256" key="2">
    <source>
        <dbReference type="ARBA" id="ARBA00023295"/>
    </source>
</evidence>
<keyword evidence="1" id="KW-0378">Hydrolase</keyword>
<dbReference type="InterPro" id="IPR023186">
    <property type="entry name" value="IUNH"/>
</dbReference>
<evidence type="ECO:0000259" key="3">
    <source>
        <dbReference type="Pfam" id="PF01156"/>
    </source>
</evidence>
<dbReference type="Pfam" id="PF01156">
    <property type="entry name" value="IU_nuc_hydro"/>
    <property type="match status" value="1"/>
</dbReference>
<proteinExistence type="predicted"/>
<keyword evidence="5" id="KW-1185">Reference proteome</keyword>
<dbReference type="HOGENOM" id="CLU_036838_2_0_0"/>
<dbReference type="PANTHER" id="PTHR12304">
    <property type="entry name" value="INOSINE-URIDINE PREFERRING NUCLEOSIDE HYDROLASE"/>
    <property type="match status" value="1"/>
</dbReference>
<dbReference type="STRING" id="1499966.U14_03997"/>
<reference evidence="4" key="1">
    <citation type="journal article" date="2015" name="PeerJ">
        <title>First genomic representation of candidate bacterial phylum KSB3 points to enhanced environmental sensing as a trigger of wastewater bulking.</title>
        <authorList>
            <person name="Sekiguchi Y."/>
            <person name="Ohashi A."/>
            <person name="Parks D.H."/>
            <person name="Yamauchi T."/>
            <person name="Tyson G.W."/>
            <person name="Hugenholtz P."/>
        </authorList>
    </citation>
    <scope>NUCLEOTIDE SEQUENCE [LARGE SCALE GENOMIC DNA]</scope>
</reference>
<accession>A0A0S6VZN7</accession>
<dbReference type="GO" id="GO:0045437">
    <property type="term" value="F:uridine nucleosidase activity"/>
    <property type="evidence" value="ECO:0007669"/>
    <property type="project" value="UniProtKB-ARBA"/>
</dbReference>
<dbReference type="Proteomes" id="UP000030700">
    <property type="component" value="Unassembled WGS sequence"/>
</dbReference>
<name>A0A0S6VZN7_9BACT</name>
<dbReference type="PROSITE" id="PS01247">
    <property type="entry name" value="IUNH"/>
    <property type="match status" value="1"/>
</dbReference>
<dbReference type="CDD" id="cd02651">
    <property type="entry name" value="nuc_hydro_IU_UC_XIUA"/>
    <property type="match status" value="1"/>
</dbReference>
<keyword evidence="2" id="KW-0326">Glycosidase</keyword>
<organism evidence="4">
    <name type="scientific">Candidatus Moduliflexus flocculans</name>
    <dbReference type="NCBI Taxonomy" id="1499966"/>
    <lineage>
        <taxon>Bacteria</taxon>
        <taxon>Candidatus Moduliflexota</taxon>
        <taxon>Candidatus Moduliflexia</taxon>
        <taxon>Candidatus Moduliflexales</taxon>
        <taxon>Candidatus Moduliflexaceae</taxon>
    </lineage>
</organism>
<dbReference type="InterPro" id="IPR036452">
    <property type="entry name" value="Ribo_hydro-like"/>
</dbReference>
<gene>
    <name evidence="4" type="ORF">U14_03997</name>
</gene>
<dbReference type="AlphaFoldDB" id="A0A0S6VZN7"/>
<dbReference type="EMBL" id="DF820459">
    <property type="protein sequence ID" value="GAK52741.1"/>
    <property type="molecule type" value="Genomic_DNA"/>
</dbReference>
<protein>
    <submittedName>
        <fullName evidence="4">Uridine nucleosidase</fullName>
    </submittedName>
</protein>
<dbReference type="InterPro" id="IPR001910">
    <property type="entry name" value="Inosine/uridine_hydrolase_dom"/>
</dbReference>
<dbReference type="PANTHER" id="PTHR12304:SF4">
    <property type="entry name" value="URIDINE NUCLEOSIDASE"/>
    <property type="match status" value="1"/>
</dbReference>
<dbReference type="GO" id="GO:0008477">
    <property type="term" value="F:purine nucleosidase activity"/>
    <property type="evidence" value="ECO:0007669"/>
    <property type="project" value="TreeGrafter"/>
</dbReference>
<dbReference type="SUPFAM" id="SSF53590">
    <property type="entry name" value="Nucleoside hydrolase"/>
    <property type="match status" value="1"/>
</dbReference>
<dbReference type="Gene3D" id="3.90.245.10">
    <property type="entry name" value="Ribonucleoside hydrolase-like"/>
    <property type="match status" value="1"/>
</dbReference>
<evidence type="ECO:0000256" key="1">
    <source>
        <dbReference type="ARBA" id="ARBA00022801"/>
    </source>
</evidence>
<dbReference type="GO" id="GO:0006152">
    <property type="term" value="P:purine nucleoside catabolic process"/>
    <property type="evidence" value="ECO:0007669"/>
    <property type="project" value="TreeGrafter"/>
</dbReference>